<comment type="subcellular location">
    <subcellularLocation>
        <location evidence="1">Membrane</location>
        <topology evidence="1">Multi-pass membrane protein</topology>
    </subcellularLocation>
</comment>
<dbReference type="EMBL" id="CP116942">
    <property type="protein sequence ID" value="WCO66011.1"/>
    <property type="molecule type" value="Genomic_DNA"/>
</dbReference>
<protein>
    <submittedName>
        <fullName evidence="7">Hemolysin III family protein</fullName>
    </submittedName>
</protein>
<dbReference type="GO" id="GO:0046872">
    <property type="term" value="F:metal ion binding"/>
    <property type="evidence" value="ECO:0007669"/>
    <property type="project" value="UniProtKB-KW"/>
</dbReference>
<gene>
    <name evidence="7" type="ORF">PO878_16035</name>
</gene>
<reference evidence="7" key="1">
    <citation type="submission" date="2023-01" db="EMBL/GenBank/DDBJ databases">
        <title>The diversity of Class Acidimicrobiia in South China Sea sediment environments and the proposal of Iamia marina sp. nov., a novel species of the genus Iamia.</title>
        <authorList>
            <person name="He Y."/>
            <person name="Tian X."/>
        </authorList>
    </citation>
    <scope>NUCLEOTIDE SEQUENCE</scope>
    <source>
        <strain evidence="7">DSM 19957</strain>
    </source>
</reference>
<dbReference type="InterPro" id="IPR004254">
    <property type="entry name" value="AdipoR/HlyIII-related"/>
</dbReference>
<dbReference type="AlphaFoldDB" id="A0AAE9YDT9"/>
<feature type="transmembrane region" description="Helical" evidence="6">
    <location>
        <begin position="165"/>
        <end position="184"/>
    </location>
</feature>
<feature type="binding site" evidence="5">
    <location>
        <position position="70"/>
    </location>
    <ligand>
        <name>Zn(2+)</name>
        <dbReference type="ChEBI" id="CHEBI:29105"/>
    </ligand>
</feature>
<dbReference type="GO" id="GO:0016020">
    <property type="term" value="C:membrane"/>
    <property type="evidence" value="ECO:0007669"/>
    <property type="project" value="UniProtKB-SubCell"/>
</dbReference>
<dbReference type="PANTHER" id="PTHR20855:SF3">
    <property type="entry name" value="LD03007P"/>
    <property type="match status" value="1"/>
</dbReference>
<sequence length="222" mass="23855">MDAVDDAATHLRAVLDRPRLRGRLHLLTAVVSLAGLVWLVRSAPDTEALVAAWVYGLCSVALYTVSGTYHVFARSPRARRIMQRADHSMIYLLIAGSATPAVVLLMGGWPRAALLGLLWAGAATGVVLKLVAFERLRRLSGALYIVLGWAGLLALPALLSRPVALVLIVLAGVIYTVGAALFAAGRPRLSPRWFGYHEWWHTMGVTAGGILYAMNLGLIRAG</sequence>
<evidence type="ECO:0000256" key="4">
    <source>
        <dbReference type="ARBA" id="ARBA00023136"/>
    </source>
</evidence>
<feature type="binding site" evidence="5">
    <location>
        <position position="197"/>
    </location>
    <ligand>
        <name>Zn(2+)</name>
        <dbReference type="ChEBI" id="CHEBI:29105"/>
    </ligand>
</feature>
<keyword evidence="3 6" id="KW-1133">Transmembrane helix</keyword>
<evidence type="ECO:0000313" key="8">
    <source>
        <dbReference type="Proteomes" id="UP001216390"/>
    </source>
</evidence>
<name>A0AAE9YDT9_9ACTN</name>
<feature type="transmembrane region" description="Helical" evidence="6">
    <location>
        <begin position="112"/>
        <end position="132"/>
    </location>
</feature>
<dbReference type="RefSeq" id="WP_272735537.1">
    <property type="nucleotide sequence ID" value="NZ_CP116942.1"/>
</dbReference>
<dbReference type="PANTHER" id="PTHR20855">
    <property type="entry name" value="ADIPOR/PROGESTIN RECEPTOR-RELATED"/>
    <property type="match status" value="1"/>
</dbReference>
<feature type="transmembrane region" description="Helical" evidence="6">
    <location>
        <begin position="139"/>
        <end position="159"/>
    </location>
</feature>
<evidence type="ECO:0000256" key="1">
    <source>
        <dbReference type="ARBA" id="ARBA00004141"/>
    </source>
</evidence>
<evidence type="ECO:0000256" key="3">
    <source>
        <dbReference type="ARBA" id="ARBA00022989"/>
    </source>
</evidence>
<dbReference type="KEGG" id="ima:PO878_16035"/>
<evidence type="ECO:0000256" key="5">
    <source>
        <dbReference type="PIRSR" id="PIRSR604254-1"/>
    </source>
</evidence>
<feature type="transmembrane region" description="Helical" evidence="6">
    <location>
        <begin position="52"/>
        <end position="72"/>
    </location>
</feature>
<keyword evidence="5" id="KW-0862">Zinc</keyword>
<dbReference type="Pfam" id="PF03006">
    <property type="entry name" value="HlyIII"/>
    <property type="match status" value="1"/>
</dbReference>
<evidence type="ECO:0000256" key="2">
    <source>
        <dbReference type="ARBA" id="ARBA00022692"/>
    </source>
</evidence>
<organism evidence="7 8">
    <name type="scientific">Iamia majanohamensis</name>
    <dbReference type="NCBI Taxonomy" id="467976"/>
    <lineage>
        <taxon>Bacteria</taxon>
        <taxon>Bacillati</taxon>
        <taxon>Actinomycetota</taxon>
        <taxon>Acidimicrobiia</taxon>
        <taxon>Acidimicrobiales</taxon>
        <taxon>Iamiaceae</taxon>
        <taxon>Iamia</taxon>
    </lineage>
</organism>
<dbReference type="Proteomes" id="UP001216390">
    <property type="component" value="Chromosome"/>
</dbReference>
<proteinExistence type="predicted"/>
<evidence type="ECO:0000256" key="6">
    <source>
        <dbReference type="SAM" id="Phobius"/>
    </source>
</evidence>
<feature type="transmembrane region" description="Helical" evidence="6">
    <location>
        <begin position="88"/>
        <end position="106"/>
    </location>
</feature>
<evidence type="ECO:0000313" key="7">
    <source>
        <dbReference type="EMBL" id="WCO66011.1"/>
    </source>
</evidence>
<keyword evidence="8" id="KW-1185">Reference proteome</keyword>
<keyword evidence="2 6" id="KW-0812">Transmembrane</keyword>
<accession>A0AAE9YDT9</accession>
<keyword evidence="4 6" id="KW-0472">Membrane</keyword>
<keyword evidence="5" id="KW-0479">Metal-binding</keyword>
<feature type="transmembrane region" description="Helical" evidence="6">
    <location>
        <begin position="22"/>
        <end position="40"/>
    </location>
</feature>
<feature type="binding site" evidence="5">
    <location>
        <position position="201"/>
    </location>
    <ligand>
        <name>Zn(2+)</name>
        <dbReference type="ChEBI" id="CHEBI:29105"/>
    </ligand>
</feature>